<dbReference type="EMBL" id="MN079138">
    <property type="protein sequence ID" value="QEA06363.1"/>
    <property type="molecule type" value="Genomic_DNA"/>
</dbReference>
<feature type="region of interest" description="Disordered" evidence="1">
    <location>
        <begin position="1"/>
        <end position="36"/>
    </location>
</feature>
<protein>
    <submittedName>
        <fullName evidence="2">Uncharacterized protein</fullName>
    </submittedName>
</protein>
<dbReference type="AlphaFoldDB" id="A0A5B8RE40"/>
<proteinExistence type="predicted"/>
<sequence length="314" mass="32173">MGRGPCPLGRSAHRAGGVRGVAGARGAVRPRGAGDVRRRCPGGDWPSAVLAAVCVVRGRRDRRRWPELLDRALLRRRAAPALALLPPSRSARTRGALLRRPRRQGRAARALRGTRAPHHPRGRGHAGHARGPVPAGQRGVGAGLGARLSPPGHGLRGLPRGGRERGHPAGDPGSGGADPRVAGMAAAGLATAGVPSHRRAPAPSPARGPAAARPASPSRHALAGGAGDAIGDPGRRAPVSAAGRVGTGRPRRPRCPSQCPPADTPVAGDTARQHARRCHRRGCGDGDTGHRPPGTGGGGVRRVGRRHGRARLRP</sequence>
<feature type="region of interest" description="Disordered" evidence="1">
    <location>
        <begin position="86"/>
        <end position="314"/>
    </location>
</feature>
<feature type="compositionally biased region" description="Basic residues" evidence="1">
    <location>
        <begin position="115"/>
        <end position="128"/>
    </location>
</feature>
<accession>A0A5B8RE40</accession>
<reference evidence="2" key="1">
    <citation type="submission" date="2019-06" db="EMBL/GenBank/DDBJ databases">
        <authorList>
            <person name="Murdoch R.W."/>
            <person name="Fathepure B."/>
        </authorList>
    </citation>
    <scope>NUCLEOTIDE SEQUENCE</scope>
</reference>
<feature type="compositionally biased region" description="Low complexity" evidence="1">
    <location>
        <begin position="21"/>
        <end position="31"/>
    </location>
</feature>
<feature type="compositionally biased region" description="Low complexity" evidence="1">
    <location>
        <begin position="205"/>
        <end position="223"/>
    </location>
</feature>
<name>A0A5B8RE40_9ZZZZ</name>
<evidence type="ECO:0000313" key="2">
    <source>
        <dbReference type="EMBL" id="QEA06363.1"/>
    </source>
</evidence>
<gene>
    <name evidence="2" type="ORF">KBTEX_02695</name>
</gene>
<feature type="compositionally biased region" description="Low complexity" evidence="1">
    <location>
        <begin position="86"/>
        <end position="96"/>
    </location>
</feature>
<feature type="compositionally biased region" description="Low complexity" evidence="1">
    <location>
        <begin position="177"/>
        <end position="195"/>
    </location>
</feature>
<organism evidence="2">
    <name type="scientific">uncultured organism</name>
    <dbReference type="NCBI Taxonomy" id="155900"/>
    <lineage>
        <taxon>unclassified sequences</taxon>
        <taxon>environmental samples</taxon>
    </lineage>
</organism>
<feature type="compositionally biased region" description="Basic residues" evidence="1">
    <location>
        <begin position="302"/>
        <end position="314"/>
    </location>
</feature>
<evidence type="ECO:0000256" key="1">
    <source>
        <dbReference type="SAM" id="MobiDB-lite"/>
    </source>
</evidence>
<feature type="compositionally biased region" description="Basic residues" evidence="1">
    <location>
        <begin position="97"/>
        <end position="106"/>
    </location>
</feature>